<comment type="function">
    <text evidence="16">Catalyzes the phosphorylation of pantothenate (Pan), the first step in CoA biosynthesis.</text>
</comment>
<dbReference type="NCBIfam" id="TIGR00671">
    <property type="entry name" value="baf"/>
    <property type="match status" value="1"/>
</dbReference>
<accession>A0A5B7Y9V1</accession>
<comment type="pathway">
    <text evidence="4 16">Cofactor biosynthesis; coenzyme A biosynthesis; CoA from (R)-pantothenate: step 1/5.</text>
</comment>
<dbReference type="UniPathway" id="UPA00241">
    <property type="reaction ID" value="UER00352"/>
</dbReference>
<evidence type="ECO:0000256" key="2">
    <source>
        <dbReference type="ARBA" id="ARBA00001958"/>
    </source>
</evidence>
<dbReference type="GO" id="GO:0005524">
    <property type="term" value="F:ATP binding"/>
    <property type="evidence" value="ECO:0007669"/>
    <property type="project" value="UniProtKB-UniRule"/>
</dbReference>
<comment type="subcellular location">
    <subcellularLocation>
        <location evidence="3 16">Cytoplasm</location>
    </subcellularLocation>
</comment>
<name>A0A5B7Y9V1_9ALTE</name>
<dbReference type="InterPro" id="IPR043129">
    <property type="entry name" value="ATPase_NBD"/>
</dbReference>
<keyword evidence="10 16" id="KW-0418">Kinase</keyword>
<organism evidence="17 18">
    <name type="scientific">Salinimonas iocasae</name>
    <dbReference type="NCBI Taxonomy" id="2572577"/>
    <lineage>
        <taxon>Bacteria</taxon>
        <taxon>Pseudomonadati</taxon>
        <taxon>Pseudomonadota</taxon>
        <taxon>Gammaproteobacteria</taxon>
        <taxon>Alteromonadales</taxon>
        <taxon>Alteromonadaceae</taxon>
        <taxon>Alteromonas/Salinimonas group</taxon>
        <taxon>Salinimonas</taxon>
    </lineage>
</organism>
<gene>
    <name evidence="16" type="primary">coaX</name>
    <name evidence="17" type="ORF">FBQ74_02550</name>
</gene>
<evidence type="ECO:0000256" key="3">
    <source>
        <dbReference type="ARBA" id="ARBA00004496"/>
    </source>
</evidence>
<comment type="catalytic activity">
    <reaction evidence="1 16">
        <text>(R)-pantothenate + ATP = (R)-4'-phosphopantothenate + ADP + H(+)</text>
        <dbReference type="Rhea" id="RHEA:16373"/>
        <dbReference type="ChEBI" id="CHEBI:10986"/>
        <dbReference type="ChEBI" id="CHEBI:15378"/>
        <dbReference type="ChEBI" id="CHEBI:29032"/>
        <dbReference type="ChEBI" id="CHEBI:30616"/>
        <dbReference type="ChEBI" id="CHEBI:456216"/>
        <dbReference type="EC" id="2.7.1.33"/>
    </reaction>
</comment>
<comment type="subunit">
    <text evidence="5 16">Homodimer.</text>
</comment>
<evidence type="ECO:0000256" key="4">
    <source>
        <dbReference type="ARBA" id="ARBA00005225"/>
    </source>
</evidence>
<evidence type="ECO:0000256" key="1">
    <source>
        <dbReference type="ARBA" id="ARBA00001206"/>
    </source>
</evidence>
<dbReference type="CDD" id="cd24015">
    <property type="entry name" value="ASKHA_NBD_PanK-III"/>
    <property type="match status" value="1"/>
</dbReference>
<evidence type="ECO:0000256" key="6">
    <source>
        <dbReference type="ARBA" id="ARBA00012102"/>
    </source>
</evidence>
<evidence type="ECO:0000256" key="8">
    <source>
        <dbReference type="ARBA" id="ARBA00022679"/>
    </source>
</evidence>
<keyword evidence="7 16" id="KW-0963">Cytoplasm</keyword>
<keyword evidence="13 16" id="KW-0173">Coenzyme A biosynthesis</keyword>
<evidence type="ECO:0000313" key="17">
    <source>
        <dbReference type="EMBL" id="QCZ92422.1"/>
    </source>
</evidence>
<evidence type="ECO:0000256" key="16">
    <source>
        <dbReference type="HAMAP-Rule" id="MF_01274"/>
    </source>
</evidence>
<feature type="binding site" evidence="16">
    <location>
        <begin position="11"/>
        <end position="18"/>
    </location>
    <ligand>
        <name>ATP</name>
        <dbReference type="ChEBI" id="CHEBI:30616"/>
    </ligand>
</feature>
<evidence type="ECO:0000256" key="5">
    <source>
        <dbReference type="ARBA" id="ARBA00011738"/>
    </source>
</evidence>
<keyword evidence="18" id="KW-1185">Reference proteome</keyword>
<dbReference type="PANTHER" id="PTHR34265">
    <property type="entry name" value="TYPE III PANTOTHENATE KINASE"/>
    <property type="match status" value="1"/>
</dbReference>
<evidence type="ECO:0000256" key="9">
    <source>
        <dbReference type="ARBA" id="ARBA00022741"/>
    </source>
</evidence>
<feature type="binding site" evidence="16">
    <location>
        <position position="175"/>
    </location>
    <ligand>
        <name>substrate</name>
    </ligand>
</feature>
<proteinExistence type="inferred from homology"/>
<evidence type="ECO:0000256" key="13">
    <source>
        <dbReference type="ARBA" id="ARBA00022993"/>
    </source>
</evidence>
<feature type="active site" description="Proton acceptor" evidence="16">
    <location>
        <position position="101"/>
    </location>
</feature>
<evidence type="ECO:0000313" key="18">
    <source>
        <dbReference type="Proteomes" id="UP000304912"/>
    </source>
</evidence>
<dbReference type="PANTHER" id="PTHR34265:SF1">
    <property type="entry name" value="TYPE III PANTOTHENATE KINASE"/>
    <property type="match status" value="1"/>
</dbReference>
<comment type="cofactor">
    <cofactor evidence="2">
        <name>K(+)</name>
        <dbReference type="ChEBI" id="CHEBI:29103"/>
    </cofactor>
</comment>
<keyword evidence="8 16" id="KW-0808">Transferase</keyword>
<keyword evidence="9 16" id="KW-0547">Nucleotide-binding</keyword>
<dbReference type="SUPFAM" id="SSF53067">
    <property type="entry name" value="Actin-like ATPase domain"/>
    <property type="match status" value="2"/>
</dbReference>
<dbReference type="Proteomes" id="UP000304912">
    <property type="component" value="Chromosome"/>
</dbReference>
<sequence>MVTESQIILIDAGNTSIKYVGLDAVKTSLHTANSAKSCVQALRQYPRIACIYLANVGDQSIEDQFRTFCNEIGITFRLIETQKEQFSLLNAYSDVSKMGVDRWLAMLAAHEMTTQPFAVIDIGTAITCDFVKDGQHLGGWIAPGYGIMRDALVKNTARVSANSEIPTQFQPGTDTEECVAMGCQAAVRGVYLSAVDYLSSNQTDFSVIIGGGGKNMLAFAQFDGSILVANLVVHGLARYARNDFPALVSE</sequence>
<dbReference type="OrthoDB" id="9781305at2"/>
<feature type="binding site" evidence="16">
    <location>
        <begin position="99"/>
        <end position="102"/>
    </location>
    <ligand>
        <name>substrate</name>
    </ligand>
</feature>
<evidence type="ECO:0000256" key="14">
    <source>
        <dbReference type="ARBA" id="ARBA00038036"/>
    </source>
</evidence>
<evidence type="ECO:0000256" key="12">
    <source>
        <dbReference type="ARBA" id="ARBA00022958"/>
    </source>
</evidence>
<dbReference type="EC" id="2.7.1.33" evidence="6 16"/>
<dbReference type="KEGG" id="salk:FBQ74_02550"/>
<dbReference type="EMBL" id="CP039852">
    <property type="protein sequence ID" value="QCZ92422.1"/>
    <property type="molecule type" value="Genomic_DNA"/>
</dbReference>
<dbReference type="HAMAP" id="MF_01274">
    <property type="entry name" value="Pantothen_kinase_3"/>
    <property type="match status" value="1"/>
</dbReference>
<keyword evidence="16" id="KW-0479">Metal-binding</keyword>
<evidence type="ECO:0000256" key="11">
    <source>
        <dbReference type="ARBA" id="ARBA00022840"/>
    </source>
</evidence>
<dbReference type="AlphaFoldDB" id="A0A5B7Y9V1"/>
<keyword evidence="11 16" id="KW-0067">ATP-binding</keyword>
<evidence type="ECO:0000256" key="15">
    <source>
        <dbReference type="ARBA" id="ARBA00040883"/>
    </source>
</evidence>
<comment type="cofactor">
    <cofactor evidence="16">
        <name>NH4(+)</name>
        <dbReference type="ChEBI" id="CHEBI:28938"/>
    </cofactor>
    <cofactor evidence="16">
        <name>K(+)</name>
        <dbReference type="ChEBI" id="CHEBI:29103"/>
    </cofactor>
    <text evidence="16">A monovalent cation. Ammonium or potassium.</text>
</comment>
<dbReference type="RefSeq" id="WP_139755177.1">
    <property type="nucleotide sequence ID" value="NZ_CP039852.1"/>
</dbReference>
<feature type="binding site" evidence="16">
    <location>
        <position position="92"/>
    </location>
    <ligand>
        <name>substrate</name>
    </ligand>
</feature>
<reference evidence="17 18" key="1">
    <citation type="submission" date="2019-04" db="EMBL/GenBank/DDBJ databases">
        <title>Salinimonas iocasae sp. nov., a halophilic bacterium isolated from the outer tube casing of tubeworms in Okinawa Trough.</title>
        <authorList>
            <person name="Zhang H."/>
            <person name="Wang H."/>
            <person name="Li C."/>
        </authorList>
    </citation>
    <scope>NUCLEOTIDE SEQUENCE [LARGE SCALE GENOMIC DNA]</scope>
    <source>
        <strain evidence="17 18">KX18D6</strain>
    </source>
</reference>
<comment type="similarity">
    <text evidence="14 16">Belongs to the type III pantothenate kinase family.</text>
</comment>
<dbReference type="Pfam" id="PF03309">
    <property type="entry name" value="Pan_kinase"/>
    <property type="match status" value="1"/>
</dbReference>
<keyword evidence="12 16" id="KW-0630">Potassium</keyword>
<dbReference type="InterPro" id="IPR004619">
    <property type="entry name" value="Type_III_PanK"/>
</dbReference>
<evidence type="ECO:0000256" key="10">
    <source>
        <dbReference type="ARBA" id="ARBA00022777"/>
    </source>
</evidence>
<dbReference type="GO" id="GO:0015937">
    <property type="term" value="P:coenzyme A biosynthetic process"/>
    <property type="evidence" value="ECO:0007669"/>
    <property type="project" value="UniProtKB-UniRule"/>
</dbReference>
<protein>
    <recommendedName>
        <fullName evidence="15 16">Type III pantothenate kinase</fullName>
        <ecNumber evidence="6 16">2.7.1.33</ecNumber>
    </recommendedName>
    <alternativeName>
        <fullName evidence="16">PanK-III</fullName>
    </alternativeName>
    <alternativeName>
        <fullName evidence="16">Pantothenic acid kinase</fullName>
    </alternativeName>
</protein>
<feature type="binding site" evidence="16">
    <location>
        <position position="124"/>
    </location>
    <ligand>
        <name>ATP</name>
        <dbReference type="ChEBI" id="CHEBI:30616"/>
    </ligand>
</feature>
<dbReference type="GO" id="GO:0005737">
    <property type="term" value="C:cytoplasm"/>
    <property type="evidence" value="ECO:0007669"/>
    <property type="project" value="UniProtKB-SubCell"/>
</dbReference>
<dbReference type="GO" id="GO:0046872">
    <property type="term" value="F:metal ion binding"/>
    <property type="evidence" value="ECO:0007669"/>
    <property type="project" value="UniProtKB-KW"/>
</dbReference>
<feature type="binding site" evidence="16">
    <location>
        <position position="121"/>
    </location>
    <ligand>
        <name>K(+)</name>
        <dbReference type="ChEBI" id="CHEBI:29103"/>
    </ligand>
</feature>
<evidence type="ECO:0000256" key="7">
    <source>
        <dbReference type="ARBA" id="ARBA00022490"/>
    </source>
</evidence>
<dbReference type="GO" id="GO:0004594">
    <property type="term" value="F:pantothenate kinase activity"/>
    <property type="evidence" value="ECO:0007669"/>
    <property type="project" value="UniProtKB-UniRule"/>
</dbReference>
<dbReference type="Gene3D" id="3.30.420.40">
    <property type="match status" value="2"/>
</dbReference>